<gene>
    <name evidence="2" type="ORF">M427DRAFT_43259</name>
</gene>
<dbReference type="AlphaFoldDB" id="A0A139AJP9"/>
<feature type="transmembrane region" description="Helical" evidence="1">
    <location>
        <begin position="145"/>
        <end position="162"/>
    </location>
</feature>
<dbReference type="OrthoDB" id="10443631at2759"/>
<keyword evidence="1" id="KW-0812">Transmembrane</keyword>
<name>A0A139AJP9_GONPJ</name>
<dbReference type="Proteomes" id="UP000070544">
    <property type="component" value="Unassembled WGS sequence"/>
</dbReference>
<evidence type="ECO:0000313" key="2">
    <source>
        <dbReference type="EMBL" id="KXS16979.1"/>
    </source>
</evidence>
<feature type="transmembrane region" description="Helical" evidence="1">
    <location>
        <begin position="20"/>
        <end position="42"/>
    </location>
</feature>
<keyword evidence="1" id="KW-0472">Membrane</keyword>
<feature type="transmembrane region" description="Helical" evidence="1">
    <location>
        <begin position="92"/>
        <end position="109"/>
    </location>
</feature>
<accession>A0A139AJP9</accession>
<keyword evidence="3" id="KW-1185">Reference proteome</keyword>
<evidence type="ECO:0000256" key="1">
    <source>
        <dbReference type="SAM" id="Phobius"/>
    </source>
</evidence>
<dbReference type="EMBL" id="KQ965749">
    <property type="protein sequence ID" value="KXS16979.1"/>
    <property type="molecule type" value="Genomic_DNA"/>
</dbReference>
<organism evidence="2 3">
    <name type="scientific">Gonapodya prolifera (strain JEL478)</name>
    <name type="common">Monoblepharis prolifera</name>
    <dbReference type="NCBI Taxonomy" id="1344416"/>
    <lineage>
        <taxon>Eukaryota</taxon>
        <taxon>Fungi</taxon>
        <taxon>Fungi incertae sedis</taxon>
        <taxon>Chytridiomycota</taxon>
        <taxon>Chytridiomycota incertae sedis</taxon>
        <taxon>Monoblepharidomycetes</taxon>
        <taxon>Monoblepharidales</taxon>
        <taxon>Gonapodyaceae</taxon>
        <taxon>Gonapodya</taxon>
    </lineage>
</organism>
<protein>
    <submittedName>
        <fullName evidence="2">Uncharacterized protein</fullName>
    </submittedName>
</protein>
<proteinExistence type="predicted"/>
<reference evidence="2 3" key="1">
    <citation type="journal article" date="2015" name="Genome Biol. Evol.">
        <title>Phylogenomic analyses indicate that early fungi evolved digesting cell walls of algal ancestors of land plants.</title>
        <authorList>
            <person name="Chang Y."/>
            <person name="Wang S."/>
            <person name="Sekimoto S."/>
            <person name="Aerts A.L."/>
            <person name="Choi C."/>
            <person name="Clum A."/>
            <person name="LaButti K.M."/>
            <person name="Lindquist E.A."/>
            <person name="Yee Ngan C."/>
            <person name="Ohm R.A."/>
            <person name="Salamov A.A."/>
            <person name="Grigoriev I.V."/>
            <person name="Spatafora J.W."/>
            <person name="Berbee M.L."/>
        </authorList>
    </citation>
    <scope>NUCLEOTIDE SEQUENCE [LARGE SCALE GENOMIC DNA]</scope>
    <source>
        <strain evidence="2 3">JEL478</strain>
    </source>
</reference>
<sequence length="360" mass="37215">MDLPNALDPNIPAMGLTQMQVLVNALALTGGVSQFIILIVFIPDLRNFPPTLRYLCIATLALFGLGNSHVSLGFVSQLGTYWLRIRVQSNKNAVVSAVMGVLVGAEFVASLWQCVFFASTGVMLCFCAPADGGLVGALATLANHGLLLLTTAAFLGLHVYYLRKHSESIKKLMESARISQAGGGGKNAGISQIQSAQTAVSTANPGMSRMIATMQLMTNSLSSMSLTILGTLSSALVTATSGSPLTLYALRNQVAQTFATVAYYRAFADGLRGAEMSVALASRSMVGAPQSSAALGDVAIEGGSKALGLISRRLPGESGVGGRGIEARGVGGVVGGWAAVGNDSVRLCVFSAVSCYPAFI</sequence>
<keyword evidence="1" id="KW-1133">Transmembrane helix</keyword>
<feature type="transmembrane region" description="Helical" evidence="1">
    <location>
        <begin position="54"/>
        <end position="72"/>
    </location>
</feature>
<evidence type="ECO:0000313" key="3">
    <source>
        <dbReference type="Proteomes" id="UP000070544"/>
    </source>
</evidence>